<dbReference type="SUPFAM" id="SSF56672">
    <property type="entry name" value="DNA/RNA polymerases"/>
    <property type="match status" value="1"/>
</dbReference>
<keyword evidence="2" id="KW-0808">Transferase</keyword>
<proteinExistence type="predicted"/>
<organism evidence="2 3">
    <name type="scientific">Porcincola intestinalis</name>
    <dbReference type="NCBI Taxonomy" id="2606632"/>
    <lineage>
        <taxon>Bacteria</taxon>
        <taxon>Bacillati</taxon>
        <taxon>Bacillota</taxon>
        <taxon>Clostridia</taxon>
        <taxon>Lachnospirales</taxon>
        <taxon>Lachnospiraceae</taxon>
        <taxon>Porcincola</taxon>
    </lineage>
</organism>
<dbReference type="EMBL" id="VULZ01000001">
    <property type="protein sequence ID" value="MSS13623.1"/>
    <property type="molecule type" value="Genomic_DNA"/>
</dbReference>
<evidence type="ECO:0000259" key="1">
    <source>
        <dbReference type="PROSITE" id="PS50878"/>
    </source>
</evidence>
<name>A0A6L5X2H1_9FIRM</name>
<keyword evidence="3" id="KW-1185">Reference proteome</keyword>
<keyword evidence="2" id="KW-0695">RNA-directed DNA polymerase</keyword>
<gene>
    <name evidence="2" type="ORF">FYJ35_00915</name>
</gene>
<dbReference type="InterPro" id="IPR043502">
    <property type="entry name" value="DNA/RNA_pol_sf"/>
</dbReference>
<dbReference type="PANTHER" id="PTHR34047:SF8">
    <property type="entry name" value="PROTEIN YKFC"/>
    <property type="match status" value="1"/>
</dbReference>
<keyword evidence="2" id="KW-0548">Nucleotidyltransferase</keyword>
<dbReference type="PROSITE" id="PS50878">
    <property type="entry name" value="RT_POL"/>
    <property type="match status" value="1"/>
</dbReference>
<comment type="caution">
    <text evidence="2">The sequence shown here is derived from an EMBL/GenBank/DDBJ whole genome shotgun (WGS) entry which is preliminary data.</text>
</comment>
<dbReference type="GO" id="GO:0003964">
    <property type="term" value="F:RNA-directed DNA polymerase activity"/>
    <property type="evidence" value="ECO:0007669"/>
    <property type="project" value="UniProtKB-KW"/>
</dbReference>
<reference evidence="2 3" key="1">
    <citation type="submission" date="2019-08" db="EMBL/GenBank/DDBJ databases">
        <title>In-depth cultivation of the pig gut microbiome towards novel bacterial diversity and tailored functional studies.</title>
        <authorList>
            <person name="Wylensek D."/>
            <person name="Hitch T.C.A."/>
            <person name="Clavel T."/>
        </authorList>
    </citation>
    <scope>NUCLEOTIDE SEQUENCE [LARGE SCALE GENOMIC DNA]</scope>
    <source>
        <strain evidence="2 3">Oil+RF-744-WCA-WT-11</strain>
    </source>
</reference>
<dbReference type="InterPro" id="IPR051083">
    <property type="entry name" value="GrpII_Intron_Splice-Mob/Def"/>
</dbReference>
<dbReference type="Pfam" id="PF00078">
    <property type="entry name" value="RVT_1"/>
    <property type="match status" value="1"/>
</dbReference>
<protein>
    <submittedName>
        <fullName evidence="2">Reverse transcriptase (RNA-dependent DNA polymerase)</fullName>
    </submittedName>
</protein>
<feature type="domain" description="Reverse transcriptase" evidence="1">
    <location>
        <begin position="1"/>
        <end position="274"/>
    </location>
</feature>
<dbReference type="PANTHER" id="PTHR34047">
    <property type="entry name" value="NUCLEAR INTRON MATURASE 1, MITOCHONDRIAL-RELATED"/>
    <property type="match status" value="1"/>
</dbReference>
<dbReference type="AlphaFoldDB" id="A0A6L5X2H1"/>
<dbReference type="InterPro" id="IPR000477">
    <property type="entry name" value="RT_dom"/>
</dbReference>
<evidence type="ECO:0000313" key="2">
    <source>
        <dbReference type="EMBL" id="MSS13623.1"/>
    </source>
</evidence>
<accession>A0A6L5X2H1</accession>
<dbReference type="Proteomes" id="UP000481852">
    <property type="component" value="Unassembled WGS sequence"/>
</dbReference>
<evidence type="ECO:0000313" key="3">
    <source>
        <dbReference type="Proteomes" id="UP000481852"/>
    </source>
</evidence>
<sequence>MTQYYGIRKVSNADALYDAFRKSKINSDWKFSVQKYDYNLWENISDTKRALNHGQYQQRPFVEFDLSERGKLRHIKAINIFDRVVQRSLCDNVLTPATKPYLIYDNGASQENKGVTFTRDRLKEHLHRYYREYGTNEGYVLQVDFKNYFGSIPHDQLKQAYAKIIPEPDLQWLINYLIDTNGPDRGMGIGSQLSQNAGIYYPTPLDQFFKTVLGEKYYAAYQDDRYLICHEKEHAKMCLSEMRKRSQELGLTINEKKTQIVKLSKGFTFLKIRYVLTETGKVVTYQSRDTFIRERRRLKKFKKNGMNPDRAAMCYRSWRGSAQQYHNNYYRIRRMDALFTSLFPGTEYRSNKEIDKLIAKGDEKR</sequence>